<protein>
    <submittedName>
        <fullName evidence="1">Uncharacterized protein</fullName>
    </submittedName>
</protein>
<gene>
    <name evidence="1" type="ORF">Q2T41_11475</name>
</gene>
<reference evidence="1" key="1">
    <citation type="journal article" date="2014" name="Int. J. Syst. Evol. Microbiol.">
        <title>Complete genome of a new Firmicutes species belonging to the dominant human colonic microbiota ('Ruminococcus bicirculans') reveals two chromosomes and a selective capacity to utilize plant glucans.</title>
        <authorList>
            <consortium name="NISC Comparative Sequencing Program"/>
            <person name="Wegmann U."/>
            <person name="Louis P."/>
            <person name="Goesmann A."/>
            <person name="Henrissat B."/>
            <person name="Duncan S.H."/>
            <person name="Flint H.J."/>
        </authorList>
    </citation>
    <scope>NUCLEOTIDE SEQUENCE</scope>
    <source>
        <strain evidence="1">CECT 8869</strain>
    </source>
</reference>
<dbReference type="Proteomes" id="UP001168579">
    <property type="component" value="Unassembled WGS sequence"/>
</dbReference>
<organism evidence="1 2">
    <name type="scientific">Maribacter confluentis</name>
    <dbReference type="NCBI Taxonomy" id="1656093"/>
    <lineage>
        <taxon>Bacteria</taxon>
        <taxon>Pseudomonadati</taxon>
        <taxon>Bacteroidota</taxon>
        <taxon>Flavobacteriia</taxon>
        <taxon>Flavobacteriales</taxon>
        <taxon>Flavobacteriaceae</taxon>
        <taxon>Maribacter</taxon>
    </lineage>
</organism>
<dbReference type="RefSeq" id="WP_304436201.1">
    <property type="nucleotide sequence ID" value="NZ_JAUKUC010000001.1"/>
</dbReference>
<dbReference type="EMBL" id="JAUKUC010000001">
    <property type="protein sequence ID" value="MDO1513276.1"/>
    <property type="molecule type" value="Genomic_DNA"/>
</dbReference>
<evidence type="ECO:0000313" key="1">
    <source>
        <dbReference type="EMBL" id="MDO1513276.1"/>
    </source>
</evidence>
<reference evidence="1" key="2">
    <citation type="submission" date="2023-06" db="EMBL/GenBank/DDBJ databases">
        <authorList>
            <person name="Lucena T."/>
            <person name="Sun Q."/>
        </authorList>
    </citation>
    <scope>NUCLEOTIDE SEQUENCE</scope>
    <source>
        <strain evidence="1">CECT 8869</strain>
    </source>
</reference>
<comment type="caution">
    <text evidence="1">The sequence shown here is derived from an EMBL/GenBank/DDBJ whole genome shotgun (WGS) entry which is preliminary data.</text>
</comment>
<keyword evidence="2" id="KW-1185">Reference proteome</keyword>
<sequence length="46" mass="4838">MLTLSGHGVTLNNIGPGRLLTLNGHGVTLKKFDLPDCLPETAIVLP</sequence>
<proteinExistence type="predicted"/>
<name>A0ABT8RQW5_9FLAO</name>
<evidence type="ECO:0000313" key="2">
    <source>
        <dbReference type="Proteomes" id="UP001168579"/>
    </source>
</evidence>
<accession>A0ABT8RQW5</accession>